<evidence type="ECO:0008006" key="5">
    <source>
        <dbReference type="Google" id="ProtNLM"/>
    </source>
</evidence>
<name>A0AAW3F4X9_BURGA</name>
<evidence type="ECO:0000256" key="2">
    <source>
        <dbReference type="SAM" id="SignalP"/>
    </source>
</evidence>
<organism evidence="3 4">
    <name type="scientific">Burkholderia gladioli</name>
    <name type="common">Pseudomonas marginata</name>
    <name type="synonym">Phytomonas marginata</name>
    <dbReference type="NCBI Taxonomy" id="28095"/>
    <lineage>
        <taxon>Bacteria</taxon>
        <taxon>Pseudomonadati</taxon>
        <taxon>Pseudomonadota</taxon>
        <taxon>Betaproteobacteria</taxon>
        <taxon>Burkholderiales</taxon>
        <taxon>Burkholderiaceae</taxon>
        <taxon>Burkholderia</taxon>
    </lineage>
</organism>
<protein>
    <recommendedName>
        <fullName evidence="5">Lipoprotein</fullName>
    </recommendedName>
</protein>
<sequence length="84" mass="8075">MKIRMTIAAIAMGAACITASQAGQGAGNAHGAATAGMTYHGDPVSGPTSPLPPKSNTPYLTHGAAGRAAPDPAASSAAATSKDQ</sequence>
<evidence type="ECO:0000313" key="4">
    <source>
        <dbReference type="Proteomes" id="UP000029590"/>
    </source>
</evidence>
<accession>A0AAW3F4X9</accession>
<dbReference type="Proteomes" id="UP000029590">
    <property type="component" value="Unassembled WGS sequence"/>
</dbReference>
<keyword evidence="2" id="KW-0732">Signal</keyword>
<reference evidence="3 4" key="1">
    <citation type="submission" date="2014-04" db="EMBL/GenBank/DDBJ databases">
        <authorList>
            <person name="Bishop-Lilly K.A."/>
            <person name="Broomall S.M."/>
            <person name="Chain P.S."/>
            <person name="Chertkov O."/>
            <person name="Coyne S.R."/>
            <person name="Daligault H.E."/>
            <person name="Davenport K.W."/>
            <person name="Erkkila T."/>
            <person name="Frey K.G."/>
            <person name="Gibbons H.S."/>
            <person name="Gu W."/>
            <person name="Jaissle J."/>
            <person name="Johnson S.L."/>
            <person name="Koroleva G.I."/>
            <person name="Ladner J.T."/>
            <person name="Lo C.-C."/>
            <person name="Minogue T.D."/>
            <person name="Munk C."/>
            <person name="Palacios G.F."/>
            <person name="Redden C.L."/>
            <person name="Rosenzweig C.N."/>
            <person name="Scholz M.B."/>
            <person name="Teshima H."/>
            <person name="Xu Y."/>
        </authorList>
    </citation>
    <scope>NUCLEOTIDE SEQUENCE [LARGE SCALE GENOMIC DNA]</scope>
    <source>
        <strain evidence="4">gladioli</strain>
    </source>
</reference>
<dbReference type="AlphaFoldDB" id="A0AAW3F4X9"/>
<feature type="compositionally biased region" description="Low complexity" evidence="1">
    <location>
        <begin position="24"/>
        <end position="36"/>
    </location>
</feature>
<gene>
    <name evidence="3" type="ORF">DM48_3080</name>
</gene>
<dbReference type="RefSeq" id="WP_036056759.1">
    <property type="nucleotide sequence ID" value="NZ_CADEVY010000010.1"/>
</dbReference>
<dbReference type="PROSITE" id="PS51257">
    <property type="entry name" value="PROKAR_LIPOPROTEIN"/>
    <property type="match status" value="1"/>
</dbReference>
<feature type="compositionally biased region" description="Low complexity" evidence="1">
    <location>
        <begin position="63"/>
        <end position="84"/>
    </location>
</feature>
<evidence type="ECO:0000313" key="3">
    <source>
        <dbReference type="EMBL" id="KGC15016.1"/>
    </source>
</evidence>
<comment type="caution">
    <text evidence="3">The sequence shown here is derived from an EMBL/GenBank/DDBJ whole genome shotgun (WGS) entry which is preliminary data.</text>
</comment>
<feature type="region of interest" description="Disordered" evidence="1">
    <location>
        <begin position="24"/>
        <end position="84"/>
    </location>
</feature>
<feature type="chain" id="PRO_5043957712" description="Lipoprotein" evidence="2">
    <location>
        <begin position="23"/>
        <end position="84"/>
    </location>
</feature>
<dbReference type="KEGG" id="bgo:BM43_4694"/>
<feature type="signal peptide" evidence="2">
    <location>
        <begin position="1"/>
        <end position="22"/>
    </location>
</feature>
<evidence type="ECO:0000256" key="1">
    <source>
        <dbReference type="SAM" id="MobiDB-lite"/>
    </source>
</evidence>
<proteinExistence type="predicted"/>
<dbReference type="EMBL" id="JPGG01000016">
    <property type="protein sequence ID" value="KGC15016.1"/>
    <property type="molecule type" value="Genomic_DNA"/>
</dbReference>